<dbReference type="AlphaFoldDB" id="A0A7Y4GUP0"/>
<reference evidence="2 3" key="1">
    <citation type="submission" date="2020-03" db="EMBL/GenBank/DDBJ databases">
        <title>Bradyrhizobium diversity isolated from nodules of Indigofera sp.</title>
        <authorList>
            <person name="Klepa M."/>
            <person name="Helene L."/>
            <person name="Hungria M."/>
        </authorList>
    </citation>
    <scope>NUCLEOTIDE SEQUENCE [LARGE SCALE GENOMIC DNA]</scope>
    <source>
        <strain evidence="2 3">WSM 1791</strain>
    </source>
</reference>
<dbReference type="PROSITE" id="PS51257">
    <property type="entry name" value="PROKAR_LIPOPROTEIN"/>
    <property type="match status" value="1"/>
</dbReference>
<dbReference type="EMBL" id="JAAVLX010000007">
    <property type="protein sequence ID" value="NOJ42236.1"/>
    <property type="molecule type" value="Genomic_DNA"/>
</dbReference>
<keyword evidence="1" id="KW-0812">Transmembrane</keyword>
<sequence>MKYLAASLFAALQLLGFIFLAGAGHGWLAGAFSCLPLAPISFAAWFNALRAEPSLSISNYLLVAAGLVLAATAFATRSEGTGHFFAYWRVQGTLAGAIIALLYFNWILACGLTWWRYRASSL</sequence>
<evidence type="ECO:0000256" key="1">
    <source>
        <dbReference type="SAM" id="Phobius"/>
    </source>
</evidence>
<keyword evidence="1" id="KW-0472">Membrane</keyword>
<feature type="transmembrane region" description="Helical" evidence="1">
    <location>
        <begin position="57"/>
        <end position="75"/>
    </location>
</feature>
<name>A0A7Y4GUP0_9BRAD</name>
<gene>
    <name evidence="2" type="ORF">HCN58_22030</name>
</gene>
<evidence type="ECO:0000313" key="3">
    <source>
        <dbReference type="Proteomes" id="UP000544122"/>
    </source>
</evidence>
<feature type="transmembrane region" description="Helical" evidence="1">
    <location>
        <begin position="95"/>
        <end position="115"/>
    </location>
</feature>
<keyword evidence="1" id="KW-1133">Transmembrane helix</keyword>
<evidence type="ECO:0000313" key="2">
    <source>
        <dbReference type="EMBL" id="NOJ42236.1"/>
    </source>
</evidence>
<dbReference type="Proteomes" id="UP000544122">
    <property type="component" value="Unassembled WGS sequence"/>
</dbReference>
<accession>A0A7Y4GUP0</accession>
<dbReference type="RefSeq" id="WP_171581477.1">
    <property type="nucleotide sequence ID" value="NZ_JAAVLX010000007.1"/>
</dbReference>
<organism evidence="2 3">
    <name type="scientific">Bradyrhizobium australiense</name>
    <dbReference type="NCBI Taxonomy" id="2721161"/>
    <lineage>
        <taxon>Bacteria</taxon>
        <taxon>Pseudomonadati</taxon>
        <taxon>Pseudomonadota</taxon>
        <taxon>Alphaproteobacteria</taxon>
        <taxon>Hyphomicrobiales</taxon>
        <taxon>Nitrobacteraceae</taxon>
        <taxon>Bradyrhizobium</taxon>
    </lineage>
</organism>
<keyword evidence="3" id="KW-1185">Reference proteome</keyword>
<comment type="caution">
    <text evidence="2">The sequence shown here is derived from an EMBL/GenBank/DDBJ whole genome shotgun (WGS) entry which is preliminary data.</text>
</comment>
<protein>
    <submittedName>
        <fullName evidence="2">Uncharacterized protein</fullName>
    </submittedName>
</protein>
<proteinExistence type="predicted"/>
<feature type="transmembrane region" description="Helical" evidence="1">
    <location>
        <begin position="26"/>
        <end position="45"/>
    </location>
</feature>